<accession>K5UJX9</accession>
<proteinExistence type="predicted"/>
<evidence type="ECO:0000313" key="1">
    <source>
        <dbReference type="EMBL" id="EKM49861.1"/>
    </source>
</evidence>
<dbReference type="RefSeq" id="XP_007401911.1">
    <property type="nucleotide sequence ID" value="XM_007401849.1"/>
</dbReference>
<reference evidence="1 2" key="1">
    <citation type="journal article" date="2012" name="BMC Genomics">
        <title>Comparative genomics of the white-rot fungi, Phanerochaete carnosa and P. chrysosporium, to elucidate the genetic basis of the distinct wood types they colonize.</title>
        <authorList>
            <person name="Suzuki H."/>
            <person name="MacDonald J."/>
            <person name="Syed K."/>
            <person name="Salamov A."/>
            <person name="Hori C."/>
            <person name="Aerts A."/>
            <person name="Henrissat B."/>
            <person name="Wiebenga A."/>
            <person name="vanKuyk P.A."/>
            <person name="Barry K."/>
            <person name="Lindquist E."/>
            <person name="LaButti K."/>
            <person name="Lapidus A."/>
            <person name="Lucas S."/>
            <person name="Coutinho P."/>
            <person name="Gong Y."/>
            <person name="Samejima M."/>
            <person name="Mahadevan R."/>
            <person name="Abou-Zaid M."/>
            <person name="de Vries R.P."/>
            <person name="Igarashi K."/>
            <person name="Yadav J.S."/>
            <person name="Grigoriev I.V."/>
            <person name="Master E.R."/>
        </authorList>
    </citation>
    <scope>NUCLEOTIDE SEQUENCE [LARGE SCALE GENOMIC DNA]</scope>
    <source>
        <strain evidence="1 2">HHB-10118-sp</strain>
    </source>
</reference>
<dbReference type="Proteomes" id="UP000008370">
    <property type="component" value="Unassembled WGS sequence"/>
</dbReference>
<protein>
    <submittedName>
        <fullName evidence="1">Uncharacterized protein</fullName>
    </submittedName>
</protein>
<name>K5UJX9_PHACS</name>
<organism evidence="1 2">
    <name type="scientific">Phanerochaete carnosa (strain HHB-10118-sp)</name>
    <name type="common">White-rot fungus</name>
    <name type="synonym">Peniophora carnosa</name>
    <dbReference type="NCBI Taxonomy" id="650164"/>
    <lineage>
        <taxon>Eukaryota</taxon>
        <taxon>Fungi</taxon>
        <taxon>Dikarya</taxon>
        <taxon>Basidiomycota</taxon>
        <taxon>Agaricomycotina</taxon>
        <taxon>Agaricomycetes</taxon>
        <taxon>Polyporales</taxon>
        <taxon>Phanerochaetaceae</taxon>
        <taxon>Phanerochaete</taxon>
    </lineage>
</organism>
<sequence>MAPIMLQLATLQDPSLLSLTVNPKLLLVGGILEVARRGVTMVYECFTADVQAIFRVIADLVNEIAVKVKQCIKALVRIISDTEPDAAGKRKTYCVVTLQIGESNDPYTLQMKNHQLLSSLRNYESDFHDLKNTTLPQRMLKSRELQRQLEVFREECLELNAVATRSSARILEDTNSVIASRNRLNTIQATPGEPVEFS</sequence>
<dbReference type="EMBL" id="JH930480">
    <property type="protein sequence ID" value="EKM49861.1"/>
    <property type="molecule type" value="Genomic_DNA"/>
</dbReference>
<dbReference type="InParanoid" id="K5UJX9"/>
<dbReference type="HOGENOM" id="CLU_1378567_0_0_1"/>
<keyword evidence="2" id="KW-1185">Reference proteome</keyword>
<dbReference type="AlphaFoldDB" id="K5UJX9"/>
<dbReference type="GeneID" id="18919135"/>
<dbReference type="KEGG" id="pco:PHACADRAFT_265605"/>
<evidence type="ECO:0000313" key="2">
    <source>
        <dbReference type="Proteomes" id="UP000008370"/>
    </source>
</evidence>
<gene>
    <name evidence="1" type="ORF">PHACADRAFT_265605</name>
</gene>